<organism evidence="12 13">
    <name type="scientific">Aaosphaeria arxii CBS 175.79</name>
    <dbReference type="NCBI Taxonomy" id="1450172"/>
    <lineage>
        <taxon>Eukaryota</taxon>
        <taxon>Fungi</taxon>
        <taxon>Dikarya</taxon>
        <taxon>Ascomycota</taxon>
        <taxon>Pezizomycotina</taxon>
        <taxon>Dothideomycetes</taxon>
        <taxon>Pleosporomycetidae</taxon>
        <taxon>Pleosporales</taxon>
        <taxon>Pleosporales incertae sedis</taxon>
        <taxon>Aaosphaeria</taxon>
    </lineage>
</organism>
<dbReference type="UniPathway" id="UPA00196"/>
<dbReference type="RefSeq" id="XP_033381112.1">
    <property type="nucleotide sequence ID" value="XM_033522936.1"/>
</dbReference>
<comment type="subcellular location">
    <subcellularLocation>
        <location evidence="11">Endoplasmic reticulum membrane</location>
        <topology evidence="11">Single-pass membrane protein</topology>
    </subcellularLocation>
    <subcellularLocation>
        <location evidence="1">Endoplasmic reticulum membrane</location>
        <topology evidence="1">Single-pass type III membrane protein</topology>
    </subcellularLocation>
</comment>
<evidence type="ECO:0000256" key="8">
    <source>
        <dbReference type="ARBA" id="ARBA00022989"/>
    </source>
</evidence>
<dbReference type="Proteomes" id="UP000799778">
    <property type="component" value="Unassembled WGS sequence"/>
</dbReference>
<protein>
    <recommendedName>
        <fullName evidence="4 11">Protein PBN1</fullName>
    </recommendedName>
</protein>
<dbReference type="SMART" id="SM00780">
    <property type="entry name" value="PIG-X"/>
    <property type="match status" value="1"/>
</dbReference>
<proteinExistence type="inferred from homology"/>
<evidence type="ECO:0000256" key="9">
    <source>
        <dbReference type="ARBA" id="ARBA00023136"/>
    </source>
</evidence>
<evidence type="ECO:0000313" key="12">
    <source>
        <dbReference type="EMBL" id="KAF2012773.1"/>
    </source>
</evidence>
<comment type="pathway">
    <text evidence="2 11">Glycolipid biosynthesis; glycosylphosphatidylinositol-anchor biosynthesis.</text>
</comment>
<evidence type="ECO:0000256" key="1">
    <source>
        <dbReference type="ARBA" id="ARBA00004643"/>
    </source>
</evidence>
<dbReference type="OrthoDB" id="5546453at2759"/>
<evidence type="ECO:0000256" key="5">
    <source>
        <dbReference type="ARBA" id="ARBA00022502"/>
    </source>
</evidence>
<evidence type="ECO:0000256" key="6">
    <source>
        <dbReference type="ARBA" id="ARBA00022692"/>
    </source>
</evidence>
<comment type="function">
    <text evidence="11">Required for proper folding and/or the stability of a subset of proteins in the endoplasmic reticulum. Component of glycosylphosphatidylinositol-mannosyltransferase 1 which transfers the first of the 4 mannoses in the GPI-anchor precursors during GPI-anchor biosynthesis. Probably acts by stabilizing the mannosyltransferase GPI14.</text>
</comment>
<dbReference type="GO" id="GO:0005789">
    <property type="term" value="C:endoplasmic reticulum membrane"/>
    <property type="evidence" value="ECO:0007669"/>
    <property type="project" value="UniProtKB-SubCell"/>
</dbReference>
<dbReference type="GO" id="GO:1990529">
    <property type="term" value="C:glycosylphosphatidylinositol-mannosyltransferase I complex"/>
    <property type="evidence" value="ECO:0007669"/>
    <property type="project" value="TreeGrafter"/>
</dbReference>
<keyword evidence="8" id="KW-1133">Transmembrane helix</keyword>
<dbReference type="InterPro" id="IPR042322">
    <property type="entry name" value="Pbn1"/>
</dbReference>
<dbReference type="GO" id="GO:0000030">
    <property type="term" value="F:mannosyltransferase activity"/>
    <property type="evidence" value="ECO:0007669"/>
    <property type="project" value="TreeGrafter"/>
</dbReference>
<keyword evidence="9" id="KW-0472">Membrane</keyword>
<reference evidence="12" key="1">
    <citation type="journal article" date="2020" name="Stud. Mycol.">
        <title>101 Dothideomycetes genomes: a test case for predicting lifestyles and emergence of pathogens.</title>
        <authorList>
            <person name="Haridas S."/>
            <person name="Albert R."/>
            <person name="Binder M."/>
            <person name="Bloem J."/>
            <person name="Labutti K."/>
            <person name="Salamov A."/>
            <person name="Andreopoulos B."/>
            <person name="Baker S."/>
            <person name="Barry K."/>
            <person name="Bills G."/>
            <person name="Bluhm B."/>
            <person name="Cannon C."/>
            <person name="Castanera R."/>
            <person name="Culley D."/>
            <person name="Daum C."/>
            <person name="Ezra D."/>
            <person name="Gonzalez J."/>
            <person name="Henrissat B."/>
            <person name="Kuo A."/>
            <person name="Liang C."/>
            <person name="Lipzen A."/>
            <person name="Lutzoni F."/>
            <person name="Magnuson J."/>
            <person name="Mondo S."/>
            <person name="Nolan M."/>
            <person name="Ohm R."/>
            <person name="Pangilinan J."/>
            <person name="Park H.-J."/>
            <person name="Ramirez L."/>
            <person name="Alfaro M."/>
            <person name="Sun H."/>
            <person name="Tritt A."/>
            <person name="Yoshinaga Y."/>
            <person name="Zwiers L.-H."/>
            <person name="Turgeon B."/>
            <person name="Goodwin S."/>
            <person name="Spatafora J."/>
            <person name="Crous P."/>
            <person name="Grigoriev I."/>
        </authorList>
    </citation>
    <scope>NUCLEOTIDE SEQUENCE</scope>
    <source>
        <strain evidence="12">CBS 175.79</strain>
    </source>
</reference>
<feature type="non-terminal residue" evidence="12">
    <location>
        <position position="442"/>
    </location>
</feature>
<dbReference type="InterPro" id="IPR013233">
    <property type="entry name" value="PIG-X/PBN1"/>
</dbReference>
<gene>
    <name evidence="12" type="ORF">BU24DRAFT_321843</name>
</gene>
<dbReference type="GO" id="GO:0006506">
    <property type="term" value="P:GPI anchor biosynthetic process"/>
    <property type="evidence" value="ECO:0007669"/>
    <property type="project" value="UniProtKB-UniPathway"/>
</dbReference>
<keyword evidence="5 11" id="KW-0337">GPI-anchor biosynthesis</keyword>
<sequence length="442" mass="49248">MKQRITYIVPNPDEFNPELLEVKGDSMSLSKVKAAKEHRVTFGLSELPQEISKAFEQLHEFHLKWSSNEPYESVTPFTSRVSPGLHIFYTPSKDHPDANFCPLFKEIIGDDLPCENPKESSIQLPVLSERFSMSASNELYFHLPKLSGLIQFFQFLCPMSPPACKVETTKLHSASYLDIDYDAISHAVVLTAFWAKSPDAAGWTETIKLPGQADPIEIGVLNREANPDPEDIQYAGFLTVLGQDKKPKPTLFQAPSRHYPLPSPNINNLPPQTYTTTFNQPTGLHPTLHLHITNPSPPDPTCKLHTHLTLPSHLFIDKYQFTDPLALQSHNLTSLRSIAGATDLEAPDWVVQQWGSAALFEISIPKSPSHSSNVDVTIPLHARYLPASSTSSHTRLPLPWPVAFWACAAEDGTKFAVNPFDRVNLGYEGLFGARTKFVHLSP</sequence>
<evidence type="ECO:0000256" key="10">
    <source>
        <dbReference type="ARBA" id="ARBA00023180"/>
    </source>
</evidence>
<evidence type="ECO:0000256" key="4">
    <source>
        <dbReference type="ARBA" id="ARBA00020410"/>
    </source>
</evidence>
<evidence type="ECO:0000256" key="7">
    <source>
        <dbReference type="ARBA" id="ARBA00022824"/>
    </source>
</evidence>
<evidence type="ECO:0000256" key="11">
    <source>
        <dbReference type="RuleBase" id="RU366056"/>
    </source>
</evidence>
<evidence type="ECO:0000313" key="13">
    <source>
        <dbReference type="Proteomes" id="UP000799778"/>
    </source>
</evidence>
<dbReference type="PANTHER" id="PTHR28533">
    <property type="entry name" value="PROTEIN PBN1"/>
    <property type="match status" value="1"/>
</dbReference>
<dbReference type="Pfam" id="PF08320">
    <property type="entry name" value="PIG-X"/>
    <property type="match status" value="1"/>
</dbReference>
<accession>A0A6A5XIJ2</accession>
<keyword evidence="10" id="KW-0325">Glycoprotein</keyword>
<dbReference type="GeneID" id="54280333"/>
<dbReference type="AlphaFoldDB" id="A0A6A5XIJ2"/>
<keyword evidence="13" id="KW-1185">Reference proteome</keyword>
<dbReference type="PANTHER" id="PTHR28533:SF1">
    <property type="entry name" value="PROTEIN PBN1"/>
    <property type="match status" value="1"/>
</dbReference>
<evidence type="ECO:0000256" key="2">
    <source>
        <dbReference type="ARBA" id="ARBA00004687"/>
    </source>
</evidence>
<keyword evidence="6" id="KW-0812">Transmembrane</keyword>
<keyword evidence="7 11" id="KW-0256">Endoplasmic reticulum</keyword>
<evidence type="ECO:0000256" key="3">
    <source>
        <dbReference type="ARBA" id="ARBA00010345"/>
    </source>
</evidence>
<dbReference type="EMBL" id="ML978072">
    <property type="protein sequence ID" value="KAF2012773.1"/>
    <property type="molecule type" value="Genomic_DNA"/>
</dbReference>
<comment type="similarity">
    <text evidence="3 11">Belongs to the PIGX family.</text>
</comment>
<name>A0A6A5XIJ2_9PLEO</name>